<feature type="transmembrane region" description="Helical" evidence="7">
    <location>
        <begin position="67"/>
        <end position="85"/>
    </location>
</feature>
<dbReference type="Pfam" id="PF00924">
    <property type="entry name" value="MS_channel_2nd"/>
    <property type="match status" value="1"/>
</dbReference>
<dbReference type="InterPro" id="IPR010920">
    <property type="entry name" value="LSM_dom_sf"/>
</dbReference>
<comment type="similarity">
    <text evidence="2">Belongs to the MscS (TC 1.A.23) family.</text>
</comment>
<dbReference type="SUPFAM" id="SSF50182">
    <property type="entry name" value="Sm-like ribonucleoproteins"/>
    <property type="match status" value="1"/>
</dbReference>
<dbReference type="PANTHER" id="PTHR30221">
    <property type="entry name" value="SMALL-CONDUCTANCE MECHANOSENSITIVE CHANNEL"/>
    <property type="match status" value="1"/>
</dbReference>
<dbReference type="InterPro" id="IPR011066">
    <property type="entry name" value="MscS_channel_C_sf"/>
</dbReference>
<dbReference type="Gene3D" id="2.30.30.60">
    <property type="match status" value="1"/>
</dbReference>
<keyword evidence="3" id="KW-1003">Cell membrane</keyword>
<dbReference type="Gene3D" id="3.30.70.100">
    <property type="match status" value="1"/>
</dbReference>
<dbReference type="InterPro" id="IPR011014">
    <property type="entry name" value="MscS_channel_TM-2"/>
</dbReference>
<evidence type="ECO:0000313" key="12">
    <source>
        <dbReference type="Proteomes" id="UP000190848"/>
    </source>
</evidence>
<feature type="transmembrane region" description="Helical" evidence="7">
    <location>
        <begin position="30"/>
        <end position="47"/>
    </location>
</feature>
<dbReference type="InterPro" id="IPR049278">
    <property type="entry name" value="MS_channel_C"/>
</dbReference>
<dbReference type="Gene3D" id="1.10.287.1260">
    <property type="match status" value="1"/>
</dbReference>
<dbReference type="InterPro" id="IPR049142">
    <property type="entry name" value="MS_channel_1st"/>
</dbReference>
<comment type="subcellular location">
    <subcellularLocation>
        <location evidence="1">Cell membrane</location>
        <topology evidence="1">Multi-pass membrane protein</topology>
    </subcellularLocation>
</comment>
<dbReference type="InterPro" id="IPR045275">
    <property type="entry name" value="MscS_archaea/bacteria_type"/>
</dbReference>
<accession>A0AAU8UWH0</accession>
<gene>
    <name evidence="11" type="ORF">BBD32_12725</name>
</gene>
<dbReference type="Pfam" id="PF05552">
    <property type="entry name" value="MS_channel_1st_1"/>
    <property type="match status" value="1"/>
</dbReference>
<evidence type="ECO:0000313" key="11">
    <source>
        <dbReference type="EMBL" id="AQX02259.1"/>
    </source>
</evidence>
<dbReference type="Pfam" id="PF21088">
    <property type="entry name" value="MS_channel_1st"/>
    <property type="match status" value="1"/>
</dbReference>
<dbReference type="Pfam" id="PF21082">
    <property type="entry name" value="MS_channel_3rd"/>
    <property type="match status" value="1"/>
</dbReference>
<dbReference type="InterPro" id="IPR023408">
    <property type="entry name" value="MscS_beta-dom_sf"/>
</dbReference>
<evidence type="ECO:0000256" key="6">
    <source>
        <dbReference type="ARBA" id="ARBA00023136"/>
    </source>
</evidence>
<keyword evidence="5 7" id="KW-1133">Transmembrane helix</keyword>
<evidence type="ECO:0000256" key="2">
    <source>
        <dbReference type="ARBA" id="ARBA00008017"/>
    </source>
</evidence>
<sequence>MKKEYLNIIEVFTHKVTNWVNEFIERTPNLIIALVLFLMGFYFSGLIKKAVIKLLAKRKIKLSARTMIGNIVSIFIVSVFLMFSLNILNLDNMVKTVLAGAGVAGLAIGLALQGTLSNTFSGIMLSFVKDISIGDTIDTSGYTGIIQDINLRVVKLKTSDGNLVTIPNKVIIDNPLKNYSKTNSSNISLTCGVDYQSDLNIVRELVLSTIASLPDVELEISEIIFFYKEFADSSIEFEVRFPIQSTNMIEMSIAKSHAIMAIKNCFDHHGINIPFPIRTLNIREHIK</sequence>
<evidence type="ECO:0000256" key="4">
    <source>
        <dbReference type="ARBA" id="ARBA00022692"/>
    </source>
</evidence>
<protein>
    <submittedName>
        <fullName evidence="11">Mechanosensitive ion channel protein MscS</fullName>
    </submittedName>
</protein>
<proteinExistence type="inferred from homology"/>
<feature type="transmembrane region" description="Helical" evidence="7">
    <location>
        <begin position="97"/>
        <end position="116"/>
    </location>
</feature>
<evidence type="ECO:0000256" key="3">
    <source>
        <dbReference type="ARBA" id="ARBA00022475"/>
    </source>
</evidence>
<evidence type="ECO:0000256" key="5">
    <source>
        <dbReference type="ARBA" id="ARBA00022989"/>
    </source>
</evidence>
<dbReference type="AlphaFoldDB" id="A0AAU8UWH0"/>
<name>A0AAU8UWH0_9FLAO</name>
<dbReference type="InterPro" id="IPR008910">
    <property type="entry name" value="MSC_TM_helix"/>
</dbReference>
<dbReference type="GO" id="GO:0005886">
    <property type="term" value="C:plasma membrane"/>
    <property type="evidence" value="ECO:0007669"/>
    <property type="project" value="UniProtKB-SubCell"/>
</dbReference>
<dbReference type="RefSeq" id="WP_078396323.1">
    <property type="nucleotide sequence ID" value="NZ_CP016374.1"/>
</dbReference>
<evidence type="ECO:0000259" key="8">
    <source>
        <dbReference type="Pfam" id="PF00924"/>
    </source>
</evidence>
<feature type="domain" description="Mechanosensitive ion channel transmembrane helices 2/3" evidence="10">
    <location>
        <begin position="70"/>
        <end position="113"/>
    </location>
</feature>
<dbReference type="SUPFAM" id="SSF82689">
    <property type="entry name" value="Mechanosensitive channel protein MscS (YggB), C-terminal domain"/>
    <property type="match status" value="1"/>
</dbReference>
<dbReference type="PANTHER" id="PTHR30221:SF1">
    <property type="entry name" value="SMALL-CONDUCTANCE MECHANOSENSITIVE CHANNEL"/>
    <property type="match status" value="1"/>
</dbReference>
<reference evidence="11 12" key="1">
    <citation type="submission" date="2016-07" db="EMBL/GenBank/DDBJ databases">
        <title>Revisiting the taxonomy of the Elizabethkingia Genus using Whole-Genome Sequencing, Optical Mapping, and MALDI-TOF, along with proposal of three novel Elizabethkingia species: Elizabethkingia bruuniana sp. nov., Elizabethkingia ursingii sp. nov., and Elizabethkingia occulta sp. nov.</title>
        <authorList>
            <person name="Nicholson A.C."/>
        </authorList>
    </citation>
    <scope>NUCLEOTIDE SEQUENCE [LARGE SCALE GENOMIC DNA]</scope>
    <source>
        <strain evidence="11 12">F3201</strain>
    </source>
</reference>
<dbReference type="InterPro" id="IPR006685">
    <property type="entry name" value="MscS_channel_2nd"/>
</dbReference>
<dbReference type="EMBL" id="CP016374">
    <property type="protein sequence ID" value="AQX02259.1"/>
    <property type="molecule type" value="Genomic_DNA"/>
</dbReference>
<dbReference type="SUPFAM" id="SSF82861">
    <property type="entry name" value="Mechanosensitive channel protein MscS (YggB), transmembrane region"/>
    <property type="match status" value="1"/>
</dbReference>
<evidence type="ECO:0000259" key="10">
    <source>
        <dbReference type="Pfam" id="PF21088"/>
    </source>
</evidence>
<organism evidence="11 12">
    <name type="scientific">Elizabethkingia anophelis</name>
    <dbReference type="NCBI Taxonomy" id="1117645"/>
    <lineage>
        <taxon>Bacteria</taxon>
        <taxon>Pseudomonadati</taxon>
        <taxon>Bacteroidota</taxon>
        <taxon>Flavobacteriia</taxon>
        <taxon>Flavobacteriales</taxon>
        <taxon>Weeksellaceae</taxon>
        <taxon>Elizabethkingia</taxon>
    </lineage>
</organism>
<dbReference type="Proteomes" id="UP000190848">
    <property type="component" value="Chromosome"/>
</dbReference>
<dbReference type="GO" id="GO:0008381">
    <property type="term" value="F:mechanosensitive monoatomic ion channel activity"/>
    <property type="evidence" value="ECO:0007669"/>
    <property type="project" value="InterPro"/>
</dbReference>
<keyword evidence="6 7" id="KW-0472">Membrane</keyword>
<evidence type="ECO:0000256" key="7">
    <source>
        <dbReference type="SAM" id="Phobius"/>
    </source>
</evidence>
<keyword evidence="4 7" id="KW-0812">Transmembrane</keyword>
<feature type="domain" description="Mechanosensitive ion channel MscS" evidence="8">
    <location>
        <begin position="115"/>
        <end position="181"/>
    </location>
</feature>
<feature type="domain" description="Mechanosensitive ion channel MscS C-terminal" evidence="9">
    <location>
        <begin position="188"/>
        <end position="273"/>
    </location>
</feature>
<evidence type="ECO:0000259" key="9">
    <source>
        <dbReference type="Pfam" id="PF21082"/>
    </source>
</evidence>
<evidence type="ECO:0000256" key="1">
    <source>
        <dbReference type="ARBA" id="ARBA00004651"/>
    </source>
</evidence>